<dbReference type="PANTHER" id="PTHR42771:SF2">
    <property type="entry name" value="IRON(3+)-HYDROXAMATE IMPORT ATP-BINDING PROTEIN FHUC"/>
    <property type="match status" value="1"/>
</dbReference>
<comment type="subcellular location">
    <subcellularLocation>
        <location evidence="1">Cell membrane</location>
        <topology evidence="1">Peripheral membrane protein</topology>
    </subcellularLocation>
</comment>
<protein>
    <submittedName>
        <fullName evidence="9">AAA family ATPase</fullName>
    </submittedName>
</protein>
<evidence type="ECO:0000256" key="5">
    <source>
        <dbReference type="ARBA" id="ARBA00023004"/>
    </source>
</evidence>
<evidence type="ECO:0000313" key="9">
    <source>
        <dbReference type="EMBL" id="MXV14572.1"/>
    </source>
</evidence>
<keyword evidence="10" id="KW-1185">Reference proteome</keyword>
<dbReference type="Gene3D" id="3.40.50.300">
    <property type="entry name" value="P-loop containing nucleotide triphosphate hydrolases"/>
    <property type="match status" value="2"/>
</dbReference>
<keyword evidence="2" id="KW-0813">Transport</keyword>
<comment type="caution">
    <text evidence="9">The sequence shown here is derived from an EMBL/GenBank/DDBJ whole genome shotgun (WGS) entry which is preliminary data.</text>
</comment>
<dbReference type="Pfam" id="PF13476">
    <property type="entry name" value="AAA_23"/>
    <property type="match status" value="1"/>
</dbReference>
<keyword evidence="3" id="KW-1003">Cell membrane</keyword>
<proteinExistence type="predicted"/>
<dbReference type="PANTHER" id="PTHR42771">
    <property type="entry name" value="IRON(3+)-HYDROXAMATE IMPORT ATP-BINDING PROTEIN FHUC"/>
    <property type="match status" value="1"/>
</dbReference>
<evidence type="ECO:0000313" key="10">
    <source>
        <dbReference type="Proteomes" id="UP000451233"/>
    </source>
</evidence>
<dbReference type="SUPFAM" id="SSF52540">
    <property type="entry name" value="P-loop containing nucleoside triphosphate hydrolases"/>
    <property type="match status" value="1"/>
</dbReference>
<dbReference type="Proteomes" id="UP000451233">
    <property type="component" value="Unassembled WGS sequence"/>
</dbReference>
<evidence type="ECO:0000256" key="1">
    <source>
        <dbReference type="ARBA" id="ARBA00004202"/>
    </source>
</evidence>
<dbReference type="InterPro" id="IPR038729">
    <property type="entry name" value="Rad50/SbcC_AAA"/>
</dbReference>
<reference evidence="9 10" key="1">
    <citation type="submission" date="2019-11" db="EMBL/GenBank/DDBJ databases">
        <title>Pedobacter sp. HMF7056 Genome sequencing and assembly.</title>
        <authorList>
            <person name="Kang H."/>
            <person name="Kim H."/>
            <person name="Joh K."/>
        </authorList>
    </citation>
    <scope>NUCLEOTIDE SEQUENCE [LARGE SCALE GENOMIC DNA]</scope>
    <source>
        <strain evidence="9 10">HMF7056</strain>
    </source>
</reference>
<accession>A0A7K1XUB5</accession>
<evidence type="ECO:0000256" key="3">
    <source>
        <dbReference type="ARBA" id="ARBA00022475"/>
    </source>
</evidence>
<dbReference type="RefSeq" id="WP_160905535.1">
    <property type="nucleotide sequence ID" value="NZ_WVHS01000001.1"/>
</dbReference>
<dbReference type="InterPro" id="IPR003959">
    <property type="entry name" value="ATPase_AAA_core"/>
</dbReference>
<keyword evidence="7" id="KW-0472">Membrane</keyword>
<evidence type="ECO:0000256" key="6">
    <source>
        <dbReference type="ARBA" id="ARBA00023065"/>
    </source>
</evidence>
<dbReference type="InterPro" id="IPR003593">
    <property type="entry name" value="AAA+_ATPase"/>
</dbReference>
<keyword evidence="5" id="KW-0408">Iron</keyword>
<dbReference type="CDD" id="cd00267">
    <property type="entry name" value="ABC_ATPase"/>
    <property type="match status" value="1"/>
</dbReference>
<dbReference type="GO" id="GO:0005886">
    <property type="term" value="C:plasma membrane"/>
    <property type="evidence" value="ECO:0007669"/>
    <property type="project" value="UniProtKB-SubCell"/>
</dbReference>
<feature type="domain" description="AAA+ ATPase" evidence="8">
    <location>
        <begin position="35"/>
        <end position="200"/>
    </location>
</feature>
<keyword evidence="4" id="KW-0410">Iron transport</keyword>
<evidence type="ECO:0000256" key="4">
    <source>
        <dbReference type="ARBA" id="ARBA00022496"/>
    </source>
</evidence>
<organism evidence="9 10">
    <name type="scientific">Hufsiella ginkgonis</name>
    <dbReference type="NCBI Taxonomy" id="2695274"/>
    <lineage>
        <taxon>Bacteria</taxon>
        <taxon>Pseudomonadati</taxon>
        <taxon>Bacteroidota</taxon>
        <taxon>Sphingobacteriia</taxon>
        <taxon>Sphingobacteriales</taxon>
        <taxon>Sphingobacteriaceae</taxon>
        <taxon>Hufsiella</taxon>
    </lineage>
</organism>
<dbReference type="GO" id="GO:0016887">
    <property type="term" value="F:ATP hydrolysis activity"/>
    <property type="evidence" value="ECO:0007669"/>
    <property type="project" value="InterPro"/>
</dbReference>
<dbReference type="GO" id="GO:0005524">
    <property type="term" value="F:ATP binding"/>
    <property type="evidence" value="ECO:0007669"/>
    <property type="project" value="InterPro"/>
</dbReference>
<sequence>MPFLTKIITDPARYPADVYPFNVPAIKDGIELDIDSNITFLVGENGSGKSTILEGIADNCGFNLSGGGRNHRFPAEEGLQNLSSAMKLVWRPSKVTNGFFLRAESFFNFASYIDEIAKDEFGIVDERFLDQYGGKSLHHQSHGESFFSLFTNQFSRGIYLLDEPEAALSPSRQFAFMMLLRELEDRGRAQFIIATHSPILLCYPGATIFSVEHGMPEVKYQDTEHYRFSKDFLNNPDRYLRHME</sequence>
<dbReference type="EMBL" id="WVHS01000001">
    <property type="protein sequence ID" value="MXV14572.1"/>
    <property type="molecule type" value="Genomic_DNA"/>
</dbReference>
<dbReference type="GO" id="GO:0006302">
    <property type="term" value="P:double-strand break repair"/>
    <property type="evidence" value="ECO:0007669"/>
    <property type="project" value="InterPro"/>
</dbReference>
<evidence type="ECO:0000256" key="7">
    <source>
        <dbReference type="ARBA" id="ARBA00023136"/>
    </source>
</evidence>
<dbReference type="AlphaFoldDB" id="A0A7K1XUB5"/>
<dbReference type="InterPro" id="IPR051535">
    <property type="entry name" value="Siderophore_ABC-ATPase"/>
</dbReference>
<name>A0A7K1XUB5_9SPHI</name>
<gene>
    <name evidence="9" type="ORF">GS398_04625</name>
</gene>
<dbReference type="Pfam" id="PF13304">
    <property type="entry name" value="AAA_21"/>
    <property type="match status" value="1"/>
</dbReference>
<dbReference type="InterPro" id="IPR027417">
    <property type="entry name" value="P-loop_NTPase"/>
</dbReference>
<evidence type="ECO:0000259" key="8">
    <source>
        <dbReference type="SMART" id="SM00382"/>
    </source>
</evidence>
<keyword evidence="6" id="KW-0406">Ion transport</keyword>
<dbReference type="GO" id="GO:0006826">
    <property type="term" value="P:iron ion transport"/>
    <property type="evidence" value="ECO:0007669"/>
    <property type="project" value="UniProtKB-KW"/>
</dbReference>
<dbReference type="SMART" id="SM00382">
    <property type="entry name" value="AAA"/>
    <property type="match status" value="1"/>
</dbReference>
<evidence type="ECO:0000256" key="2">
    <source>
        <dbReference type="ARBA" id="ARBA00022448"/>
    </source>
</evidence>